<keyword evidence="1" id="KW-1133">Transmembrane helix</keyword>
<feature type="transmembrane region" description="Helical" evidence="1">
    <location>
        <begin position="70"/>
        <end position="92"/>
    </location>
</feature>
<keyword evidence="1" id="KW-0812">Transmembrane</keyword>
<sequence length="159" mass="18583">MGQMARNAAEVKHRNRKSIRRIHCSLWSRTRTLFAPHNLPPLKDAPKNVVKTYCGSNFTPCVVPHCGNKLVIIVIRLLMIVFAPSGVSWLRWRFEANQQSRFKSWLIHKVMRRSSCPDSSHGNSRITQEGRYSVLHWNRCNHLFFNLLFQFMSAEYNSL</sequence>
<evidence type="ECO:0000256" key="1">
    <source>
        <dbReference type="SAM" id="Phobius"/>
    </source>
</evidence>
<keyword evidence="1" id="KW-0472">Membrane</keyword>
<dbReference type="Proteomes" id="UP000887564">
    <property type="component" value="Unplaced"/>
</dbReference>
<dbReference type="WBParaSite" id="PEQ_0001389001-mRNA-1">
    <property type="protein sequence ID" value="PEQ_0001389001-mRNA-1"/>
    <property type="gene ID" value="PEQ_0001389001"/>
</dbReference>
<organism evidence="2 3">
    <name type="scientific">Parascaris equorum</name>
    <name type="common">Equine roundworm</name>
    <dbReference type="NCBI Taxonomy" id="6256"/>
    <lineage>
        <taxon>Eukaryota</taxon>
        <taxon>Metazoa</taxon>
        <taxon>Ecdysozoa</taxon>
        <taxon>Nematoda</taxon>
        <taxon>Chromadorea</taxon>
        <taxon>Rhabditida</taxon>
        <taxon>Spirurina</taxon>
        <taxon>Ascaridomorpha</taxon>
        <taxon>Ascaridoidea</taxon>
        <taxon>Ascarididae</taxon>
        <taxon>Parascaris</taxon>
    </lineage>
</organism>
<name>A0A914S517_PAREQ</name>
<evidence type="ECO:0000313" key="2">
    <source>
        <dbReference type="Proteomes" id="UP000887564"/>
    </source>
</evidence>
<evidence type="ECO:0000313" key="3">
    <source>
        <dbReference type="WBParaSite" id="PEQ_0001389001-mRNA-1"/>
    </source>
</evidence>
<accession>A0A914S517</accession>
<protein>
    <submittedName>
        <fullName evidence="3">Uncharacterized protein</fullName>
    </submittedName>
</protein>
<proteinExistence type="predicted"/>
<reference evidence="3" key="1">
    <citation type="submission" date="2022-11" db="UniProtKB">
        <authorList>
            <consortium name="WormBaseParasite"/>
        </authorList>
    </citation>
    <scope>IDENTIFICATION</scope>
</reference>
<keyword evidence="2" id="KW-1185">Reference proteome</keyword>
<dbReference type="AlphaFoldDB" id="A0A914S517"/>